<keyword evidence="4" id="KW-0949">S-adenosyl-L-methionine</keyword>
<organism evidence="7 8">
    <name type="scientific">Lentibacillus salinarum</name>
    <dbReference type="NCBI Taxonomy" id="446820"/>
    <lineage>
        <taxon>Bacteria</taxon>
        <taxon>Bacillati</taxon>
        <taxon>Bacillota</taxon>
        <taxon>Bacilli</taxon>
        <taxon>Bacillales</taxon>
        <taxon>Bacillaceae</taxon>
        <taxon>Lentibacillus</taxon>
    </lineage>
</organism>
<dbReference type="Pfam" id="PF07669">
    <property type="entry name" value="Eco57I"/>
    <property type="match status" value="1"/>
</dbReference>
<keyword evidence="3" id="KW-0808">Transferase</keyword>
<dbReference type="SUPFAM" id="SSF53335">
    <property type="entry name" value="S-adenosyl-L-methionine-dependent methyltransferases"/>
    <property type="match status" value="1"/>
</dbReference>
<keyword evidence="8" id="KW-1185">Reference proteome</keyword>
<accession>A0ABW3ZXJ0</accession>
<comment type="catalytic activity">
    <reaction evidence="5">
        <text>a 2'-deoxyadenosine in DNA + S-adenosyl-L-methionine = an N(6)-methyl-2'-deoxyadenosine in DNA + S-adenosyl-L-homocysteine + H(+)</text>
        <dbReference type="Rhea" id="RHEA:15197"/>
        <dbReference type="Rhea" id="RHEA-COMP:12418"/>
        <dbReference type="Rhea" id="RHEA-COMP:12419"/>
        <dbReference type="ChEBI" id="CHEBI:15378"/>
        <dbReference type="ChEBI" id="CHEBI:57856"/>
        <dbReference type="ChEBI" id="CHEBI:59789"/>
        <dbReference type="ChEBI" id="CHEBI:90615"/>
        <dbReference type="ChEBI" id="CHEBI:90616"/>
        <dbReference type="EC" id="2.1.1.72"/>
    </reaction>
</comment>
<dbReference type="InterPro" id="IPR002052">
    <property type="entry name" value="DNA_methylase_N6_adenine_CS"/>
</dbReference>
<evidence type="ECO:0000256" key="4">
    <source>
        <dbReference type="ARBA" id="ARBA00022691"/>
    </source>
</evidence>
<dbReference type="EC" id="2.1.1.72" evidence="1"/>
<dbReference type="InterPro" id="IPR029063">
    <property type="entry name" value="SAM-dependent_MTases_sf"/>
</dbReference>
<comment type="caution">
    <text evidence="7">The sequence shown here is derived from an EMBL/GenBank/DDBJ whole genome shotgun (WGS) entry which is preliminary data.</text>
</comment>
<name>A0ABW3ZXJ0_9BACI</name>
<proteinExistence type="predicted"/>
<protein>
    <recommendedName>
        <fullName evidence="1">site-specific DNA-methyltransferase (adenine-specific)</fullName>
        <ecNumber evidence="1">2.1.1.72</ecNumber>
    </recommendedName>
</protein>
<dbReference type="PANTHER" id="PTHR33841:SF4">
    <property type="entry name" value="RESTRICTION MODIFICATION SYSTEM DNA SPECIFICITY DOMAIN"/>
    <property type="match status" value="1"/>
</dbReference>
<evidence type="ECO:0000259" key="6">
    <source>
        <dbReference type="Pfam" id="PF07669"/>
    </source>
</evidence>
<dbReference type="InterPro" id="IPR050953">
    <property type="entry name" value="N4_N6_ade-DNA_methylase"/>
</dbReference>
<sequence>MENISELRELQLNAVFKSPLYKRKLSQLVNIISTECQKAENEASVVSIFELELFQFLKNELGITYYPEKEKKIDTERHISYGRIDSKINALIIEYKHPSKLKNQIQQEKATQQIINYIKGIYKKEGKDLLGIITDGIKMKFIKSENGKINEWHFEFLSFKQLDYIIKNIILLEKTALNSFNLVKDFCKDEKIAFNLVRKLYDSLNNPTKKTSMLKNEWQELFRLAHDDETKQTAIQQRRSSLTEIIGEDIKGNEEEYNALFALQTAYAIIVKIIGYKVISKIRFNKSFIEFNKLADTNSSTLRIQLSSLEEGAIFRNLGIGNLLEGDFFSWYSSEEQWNNDVYRSIKDVFNVLTRYEDKAVFNTGDNVQDLFKDLYIEMIPEKVRHSLGEFYTPAWLANFVLEESLQQINHTNNWKGMDPCAGSGTFVTTMIGKVLEETSHINKTERLYSVLNRVKAIDLNPLAALTTRINYFINIAHLLTDNDEFEIPVYLGDASYVPEKIYLENVLCLKYQIKTIQGPIDVIIPKSAVSNPDLFSKTMMDIEEDIKAQDENKVFLKLFEIVDENDKTQVVSNWLKDLSEKLVELEKKDWNGIWARILTNFLTTANLGYFDVIIGNPPWIDWKNLPEGYREKIKELCLSRDLFSGDARTGGINLDICALIANVSAQNWLEENGVLSFLMPQKILFQQSYEGFRNFKLDSGNRLYFQKFTDWTRAGHPFKPVTEKFLTVFLNKSEVNYKEGIDTDVYIKKRGKDLNKIKHVTDFEKVSDYFDLKKSYLGQTGDDNTRFSYANSIEHLKGYNVIAGKCSYIGREGIEFYPQELLLLKPEYNMPAPNSEKMFFTNYQGKKSKYKIPSETVLLEKKYLHPLIKGVNIGRFNIVTPEYVVPFPYKEEQPKIPMDFKALREDSPLLAKFLYKYKSIITSQTNYSKKIINNEDAPFYALARVGKYSYAKHYVAFRDNTKWQAAVVSEMETEWGENKRPLFQNHAVSICEREDGSFITEEEAHYICAILNAPITKDYVMNSSDSRSFKIRPPVKLPLYEQDNPVHKKLSSLSKKAHKNWNDELMMNEIDKQLDKFYLEALGEDINLL</sequence>
<evidence type="ECO:0000313" key="8">
    <source>
        <dbReference type="Proteomes" id="UP001597178"/>
    </source>
</evidence>
<dbReference type="EMBL" id="JBHTNH010000029">
    <property type="protein sequence ID" value="MFD1363150.1"/>
    <property type="molecule type" value="Genomic_DNA"/>
</dbReference>
<feature type="domain" description="Type II methyltransferase M.TaqI-like" evidence="6">
    <location>
        <begin position="456"/>
        <end position="699"/>
    </location>
</feature>
<dbReference type="Proteomes" id="UP001597178">
    <property type="component" value="Unassembled WGS sequence"/>
</dbReference>
<evidence type="ECO:0000313" key="7">
    <source>
        <dbReference type="EMBL" id="MFD1363150.1"/>
    </source>
</evidence>
<dbReference type="PANTHER" id="PTHR33841">
    <property type="entry name" value="DNA METHYLTRANSFERASE YEEA-RELATED"/>
    <property type="match status" value="1"/>
</dbReference>
<dbReference type="InterPro" id="IPR011639">
    <property type="entry name" value="MethylTrfase_TaqI-like_dom"/>
</dbReference>
<dbReference type="Gene3D" id="3.40.50.150">
    <property type="entry name" value="Vaccinia Virus protein VP39"/>
    <property type="match status" value="1"/>
</dbReference>
<dbReference type="PROSITE" id="PS00092">
    <property type="entry name" value="N6_MTASE"/>
    <property type="match status" value="1"/>
</dbReference>
<evidence type="ECO:0000256" key="3">
    <source>
        <dbReference type="ARBA" id="ARBA00022679"/>
    </source>
</evidence>
<evidence type="ECO:0000256" key="1">
    <source>
        <dbReference type="ARBA" id="ARBA00011900"/>
    </source>
</evidence>
<evidence type="ECO:0000256" key="5">
    <source>
        <dbReference type="ARBA" id="ARBA00047942"/>
    </source>
</evidence>
<dbReference type="GO" id="GO:0032259">
    <property type="term" value="P:methylation"/>
    <property type="evidence" value="ECO:0007669"/>
    <property type="project" value="UniProtKB-KW"/>
</dbReference>
<reference evidence="8" key="1">
    <citation type="journal article" date="2019" name="Int. J. Syst. Evol. Microbiol.">
        <title>The Global Catalogue of Microorganisms (GCM) 10K type strain sequencing project: providing services to taxonomists for standard genome sequencing and annotation.</title>
        <authorList>
            <consortium name="The Broad Institute Genomics Platform"/>
            <consortium name="The Broad Institute Genome Sequencing Center for Infectious Disease"/>
            <person name="Wu L."/>
            <person name="Ma J."/>
        </authorList>
    </citation>
    <scope>NUCLEOTIDE SEQUENCE [LARGE SCALE GENOMIC DNA]</scope>
    <source>
        <strain evidence="8">CCUG 54822</strain>
    </source>
</reference>
<dbReference type="RefSeq" id="WP_382402383.1">
    <property type="nucleotide sequence ID" value="NZ_JBHTNH010000029.1"/>
</dbReference>
<gene>
    <name evidence="7" type="ORF">ACFQ4A_15990</name>
</gene>
<dbReference type="PRINTS" id="PR00507">
    <property type="entry name" value="N12N6MTFRASE"/>
</dbReference>
<keyword evidence="2 7" id="KW-0489">Methyltransferase</keyword>
<dbReference type="GO" id="GO:0008168">
    <property type="term" value="F:methyltransferase activity"/>
    <property type="evidence" value="ECO:0007669"/>
    <property type="project" value="UniProtKB-KW"/>
</dbReference>
<evidence type="ECO:0000256" key="2">
    <source>
        <dbReference type="ARBA" id="ARBA00022603"/>
    </source>
</evidence>